<name>A0ABU0H034_9HYPH</name>
<evidence type="ECO:0000313" key="1">
    <source>
        <dbReference type="EMBL" id="MDQ0435632.1"/>
    </source>
</evidence>
<gene>
    <name evidence="1" type="ORF">QO014_000002</name>
</gene>
<protein>
    <recommendedName>
        <fullName evidence="3">DUF3168 domain-containing protein</fullName>
    </recommendedName>
</protein>
<dbReference type="Proteomes" id="UP001241603">
    <property type="component" value="Unassembled WGS sequence"/>
</dbReference>
<evidence type="ECO:0008006" key="3">
    <source>
        <dbReference type="Google" id="ProtNLM"/>
    </source>
</evidence>
<evidence type="ECO:0000313" key="2">
    <source>
        <dbReference type="Proteomes" id="UP001241603"/>
    </source>
</evidence>
<organism evidence="1 2">
    <name type="scientific">Kaistia dalseonensis</name>
    <dbReference type="NCBI Taxonomy" id="410840"/>
    <lineage>
        <taxon>Bacteria</taxon>
        <taxon>Pseudomonadati</taxon>
        <taxon>Pseudomonadota</taxon>
        <taxon>Alphaproteobacteria</taxon>
        <taxon>Hyphomicrobiales</taxon>
        <taxon>Kaistiaceae</taxon>
        <taxon>Kaistia</taxon>
    </lineage>
</organism>
<dbReference type="Gene3D" id="3.30.2000.30">
    <property type="match status" value="1"/>
</dbReference>
<proteinExistence type="predicted"/>
<dbReference type="RefSeq" id="WP_266346607.1">
    <property type="nucleotide sequence ID" value="NZ_JAPKNG010000001.1"/>
</dbReference>
<accession>A0ABU0H034</accession>
<dbReference type="EMBL" id="JAUSVO010000001">
    <property type="protein sequence ID" value="MDQ0435632.1"/>
    <property type="molecule type" value="Genomic_DNA"/>
</dbReference>
<reference evidence="1 2" key="1">
    <citation type="submission" date="2023-07" db="EMBL/GenBank/DDBJ databases">
        <title>Genomic Encyclopedia of Type Strains, Phase IV (KMG-IV): sequencing the most valuable type-strain genomes for metagenomic binning, comparative biology and taxonomic classification.</title>
        <authorList>
            <person name="Goeker M."/>
        </authorList>
    </citation>
    <scope>NUCLEOTIDE SEQUENCE [LARGE SCALE GENOMIC DNA]</scope>
    <source>
        <strain evidence="1 2">B6-8</strain>
    </source>
</reference>
<keyword evidence="2" id="KW-1185">Reference proteome</keyword>
<sequence>MIAALDLQTALIARLRTDLDLAALVGARIHDVAPRGTAFPYLTLGDAGQADWSSGTEAGGDIRLSLHVWSRAAGKREAWTIAGVVMRILHDAPLALDTHQLVLLRVTYAEVRRDPDGLTQHGVVQLAALVEG</sequence>
<comment type="caution">
    <text evidence="1">The sequence shown here is derived from an EMBL/GenBank/DDBJ whole genome shotgun (WGS) entry which is preliminary data.</text>
</comment>
<dbReference type="Pfam" id="PF11367">
    <property type="entry name" value="Tail_completion_gp17"/>
    <property type="match status" value="1"/>
</dbReference>
<dbReference type="InterPro" id="IPR021508">
    <property type="entry name" value="Gp17-like"/>
</dbReference>
<dbReference type="InterPro" id="IPR053745">
    <property type="entry name" value="Viral_Tail_Comp_sf"/>
</dbReference>